<accession>A0A9Q8P3Z1</accession>
<feature type="transmembrane region" description="Helical" evidence="7">
    <location>
        <begin position="143"/>
        <end position="161"/>
    </location>
</feature>
<keyword evidence="4 7" id="KW-1133">Transmembrane helix</keyword>
<dbReference type="GO" id="GO:0016020">
    <property type="term" value="C:membrane"/>
    <property type="evidence" value="ECO:0007669"/>
    <property type="project" value="UniProtKB-SubCell"/>
</dbReference>
<dbReference type="GO" id="GO:0022857">
    <property type="term" value="F:transmembrane transporter activity"/>
    <property type="evidence" value="ECO:0007669"/>
    <property type="project" value="InterPro"/>
</dbReference>
<comment type="subcellular location">
    <subcellularLocation>
        <location evidence="1">Membrane</location>
        <topology evidence="1">Multi-pass membrane protein</topology>
    </subcellularLocation>
</comment>
<sequence>MIRDHPSMVMTDPKHVDGDINGTTLERSETNEVEKDRKIDTVHGDVALATIASYSGSLDWSLEEEKRLIRKIDWMLMPLMFLSYALQYYDKVMLSQAAIFGLIEDLELDQGVRYSFGASIFYVGYIAGASPALLVAQRYPIERICSVTVLLWGVCMMSTAGCRTWQTLWIQRFFLGFLESGTAPMFMLVVRGWYTKKEQSFRMGLWWSAGGESECVTPCARSCNQGRLIFSATGYSVIVSPLINYGLGHIQGDLSSWQYMYLIAGAITILWSAVVFRFLPGDPTRARGFSERETYIAVARVRNNNTGVRNTHFKPAQVLDAMLDMRFWLASSSSILILMTNGPASTFPVDIVRDFGFTALASLLVLMPLGLVTGTVQLAVNYLATRYQNIRCLLIVVCQSLVVMAALLLWLLPRANLAGLLVGVYFLGPISGSYCLLMTLQIANTAGYTKRAFTSAGIFVGYCIGNIIEPLLFKMKDAPQYTEVWIIVVVTSIAGAVLAVTYRVICQWENRRRDKSGISEAADYAFEDDLTDRKVSHHSLDWLYRSFRYEADGYRSRIHSSAMSIE</sequence>
<protein>
    <recommendedName>
        <fullName evidence="10">Major facilitator superfamily (MFS) profile domain-containing protein</fullName>
    </recommendedName>
</protein>
<dbReference type="InterPro" id="IPR011701">
    <property type="entry name" value="MFS"/>
</dbReference>
<evidence type="ECO:0000256" key="1">
    <source>
        <dbReference type="ARBA" id="ARBA00004141"/>
    </source>
</evidence>
<dbReference type="Pfam" id="PF07690">
    <property type="entry name" value="MFS_1"/>
    <property type="match status" value="2"/>
</dbReference>
<dbReference type="PANTHER" id="PTHR43791">
    <property type="entry name" value="PERMEASE-RELATED"/>
    <property type="match status" value="1"/>
</dbReference>
<feature type="transmembrane region" description="Helical" evidence="7">
    <location>
        <begin position="355"/>
        <end position="380"/>
    </location>
</feature>
<dbReference type="Gene3D" id="1.20.1250.20">
    <property type="entry name" value="MFS general substrate transporter like domains"/>
    <property type="match status" value="2"/>
</dbReference>
<organism evidence="8 9">
    <name type="scientific">Passalora fulva</name>
    <name type="common">Tomato leaf mold</name>
    <name type="synonym">Cladosporium fulvum</name>
    <dbReference type="NCBI Taxonomy" id="5499"/>
    <lineage>
        <taxon>Eukaryota</taxon>
        <taxon>Fungi</taxon>
        <taxon>Dikarya</taxon>
        <taxon>Ascomycota</taxon>
        <taxon>Pezizomycotina</taxon>
        <taxon>Dothideomycetes</taxon>
        <taxon>Dothideomycetidae</taxon>
        <taxon>Mycosphaerellales</taxon>
        <taxon>Mycosphaerellaceae</taxon>
        <taxon>Fulvia</taxon>
    </lineage>
</organism>
<evidence type="ECO:0000256" key="7">
    <source>
        <dbReference type="SAM" id="Phobius"/>
    </source>
</evidence>
<evidence type="ECO:0000256" key="5">
    <source>
        <dbReference type="ARBA" id="ARBA00023136"/>
    </source>
</evidence>
<dbReference type="GeneID" id="71980035"/>
<dbReference type="KEGG" id="ffu:CLAFUR5_00157"/>
<gene>
    <name evidence="8" type="ORF">CLAFUR5_00157</name>
</gene>
<evidence type="ECO:0000256" key="6">
    <source>
        <dbReference type="SAM" id="MobiDB-lite"/>
    </source>
</evidence>
<name>A0A9Q8P3Z1_PASFU</name>
<evidence type="ECO:0000256" key="4">
    <source>
        <dbReference type="ARBA" id="ARBA00022989"/>
    </source>
</evidence>
<evidence type="ECO:0000313" key="9">
    <source>
        <dbReference type="Proteomes" id="UP000756132"/>
    </source>
</evidence>
<feature type="transmembrane region" description="Helical" evidence="7">
    <location>
        <begin position="484"/>
        <end position="505"/>
    </location>
</feature>
<feature type="transmembrane region" description="Helical" evidence="7">
    <location>
        <begin position="452"/>
        <end position="472"/>
    </location>
</feature>
<keyword evidence="9" id="KW-1185">Reference proteome</keyword>
<keyword evidence="2" id="KW-0813">Transport</keyword>
<feature type="transmembrane region" description="Helical" evidence="7">
    <location>
        <begin position="173"/>
        <end position="194"/>
    </location>
</feature>
<dbReference type="SUPFAM" id="SSF103473">
    <property type="entry name" value="MFS general substrate transporter"/>
    <property type="match status" value="1"/>
</dbReference>
<evidence type="ECO:0000313" key="8">
    <source>
        <dbReference type="EMBL" id="UJO12525.1"/>
    </source>
</evidence>
<dbReference type="OrthoDB" id="6730379at2759"/>
<feature type="transmembrane region" description="Helical" evidence="7">
    <location>
        <begin position="418"/>
        <end position="440"/>
    </location>
</feature>
<reference evidence="8" key="1">
    <citation type="submission" date="2021-12" db="EMBL/GenBank/DDBJ databases">
        <authorList>
            <person name="Zaccaron A."/>
            <person name="Stergiopoulos I."/>
        </authorList>
    </citation>
    <scope>NUCLEOTIDE SEQUENCE</scope>
    <source>
        <strain evidence="8">Race5_Kim</strain>
    </source>
</reference>
<dbReference type="EMBL" id="CP090163">
    <property type="protein sequence ID" value="UJO12525.1"/>
    <property type="molecule type" value="Genomic_DNA"/>
</dbReference>
<feature type="transmembrane region" description="Helical" evidence="7">
    <location>
        <begin position="114"/>
        <end position="136"/>
    </location>
</feature>
<feature type="transmembrane region" description="Helical" evidence="7">
    <location>
        <begin position="392"/>
        <end position="412"/>
    </location>
</feature>
<keyword evidence="5 7" id="KW-0472">Membrane</keyword>
<feature type="transmembrane region" description="Helical" evidence="7">
    <location>
        <begin position="228"/>
        <end position="247"/>
    </location>
</feature>
<reference evidence="8" key="2">
    <citation type="journal article" date="2022" name="Microb. Genom.">
        <title>A chromosome-scale genome assembly of the tomato pathogen Cladosporium fulvum reveals a compartmentalized genome architecture and the presence of a dispensable chromosome.</title>
        <authorList>
            <person name="Zaccaron A.Z."/>
            <person name="Chen L.H."/>
            <person name="Samaras A."/>
            <person name="Stergiopoulos I."/>
        </authorList>
    </citation>
    <scope>NUCLEOTIDE SEQUENCE</scope>
    <source>
        <strain evidence="8">Race5_Kim</strain>
    </source>
</reference>
<evidence type="ECO:0008006" key="10">
    <source>
        <dbReference type="Google" id="ProtNLM"/>
    </source>
</evidence>
<dbReference type="PANTHER" id="PTHR43791:SF35">
    <property type="entry name" value="MAJOR FACILITATOR SUPERFAMILY (MFS) PROFILE DOMAIN-CONTAINING PROTEIN"/>
    <property type="match status" value="1"/>
</dbReference>
<feature type="transmembrane region" description="Helical" evidence="7">
    <location>
        <begin position="259"/>
        <end position="279"/>
    </location>
</feature>
<dbReference type="AlphaFoldDB" id="A0A9Q8P3Z1"/>
<dbReference type="InterPro" id="IPR036259">
    <property type="entry name" value="MFS_trans_sf"/>
</dbReference>
<feature type="compositionally biased region" description="Basic and acidic residues" evidence="6">
    <location>
        <begin position="1"/>
        <end position="18"/>
    </location>
</feature>
<dbReference type="RefSeq" id="XP_047756891.1">
    <property type="nucleotide sequence ID" value="XM_047899305.1"/>
</dbReference>
<dbReference type="Proteomes" id="UP000756132">
    <property type="component" value="Chromosome 1"/>
</dbReference>
<proteinExistence type="predicted"/>
<keyword evidence="3 7" id="KW-0812">Transmembrane</keyword>
<evidence type="ECO:0000256" key="2">
    <source>
        <dbReference type="ARBA" id="ARBA00022448"/>
    </source>
</evidence>
<evidence type="ECO:0000256" key="3">
    <source>
        <dbReference type="ARBA" id="ARBA00022692"/>
    </source>
</evidence>
<feature type="region of interest" description="Disordered" evidence="6">
    <location>
        <begin position="1"/>
        <end position="22"/>
    </location>
</feature>
<feature type="transmembrane region" description="Helical" evidence="7">
    <location>
        <begin position="327"/>
        <end position="349"/>
    </location>
</feature>